<accession>A0A402BEW0</accession>
<feature type="transmembrane region" description="Helical" evidence="7">
    <location>
        <begin position="283"/>
        <end position="304"/>
    </location>
</feature>
<feature type="transmembrane region" description="Helical" evidence="7">
    <location>
        <begin position="16"/>
        <end position="39"/>
    </location>
</feature>
<dbReference type="InterPro" id="IPR001958">
    <property type="entry name" value="Tet-R_TetA/multi-R_MdtG-like"/>
</dbReference>
<dbReference type="PANTHER" id="PTHR23517:SF2">
    <property type="entry name" value="MULTIDRUG RESISTANCE PROTEIN MDTH"/>
    <property type="match status" value="1"/>
</dbReference>
<dbReference type="RefSeq" id="WP_126630024.1">
    <property type="nucleotide sequence ID" value="NZ_BIFT01000002.1"/>
</dbReference>
<evidence type="ECO:0000259" key="8">
    <source>
        <dbReference type="PROSITE" id="PS50850"/>
    </source>
</evidence>
<dbReference type="PANTHER" id="PTHR23517">
    <property type="entry name" value="RESISTANCE PROTEIN MDTM, PUTATIVE-RELATED-RELATED"/>
    <property type="match status" value="1"/>
</dbReference>
<evidence type="ECO:0000256" key="2">
    <source>
        <dbReference type="ARBA" id="ARBA00022448"/>
    </source>
</evidence>
<protein>
    <submittedName>
        <fullName evidence="9">MFS transporter</fullName>
    </submittedName>
</protein>
<dbReference type="PRINTS" id="PR01035">
    <property type="entry name" value="TCRTETA"/>
</dbReference>
<name>A0A402BEW0_9CHLR</name>
<feature type="transmembrane region" description="Helical" evidence="7">
    <location>
        <begin position="217"/>
        <end position="242"/>
    </location>
</feature>
<keyword evidence="3" id="KW-1003">Cell membrane</keyword>
<dbReference type="InterPro" id="IPR050171">
    <property type="entry name" value="MFS_Transporters"/>
</dbReference>
<evidence type="ECO:0000256" key="6">
    <source>
        <dbReference type="ARBA" id="ARBA00023136"/>
    </source>
</evidence>
<dbReference type="Pfam" id="PF07690">
    <property type="entry name" value="MFS_1"/>
    <property type="match status" value="1"/>
</dbReference>
<organism evidence="9 10">
    <name type="scientific">Dictyobacter alpinus</name>
    <dbReference type="NCBI Taxonomy" id="2014873"/>
    <lineage>
        <taxon>Bacteria</taxon>
        <taxon>Bacillati</taxon>
        <taxon>Chloroflexota</taxon>
        <taxon>Ktedonobacteria</taxon>
        <taxon>Ktedonobacterales</taxon>
        <taxon>Dictyobacteraceae</taxon>
        <taxon>Dictyobacter</taxon>
    </lineage>
</organism>
<comment type="caution">
    <text evidence="9">The sequence shown here is derived from an EMBL/GenBank/DDBJ whole genome shotgun (WGS) entry which is preliminary data.</text>
</comment>
<keyword evidence="2" id="KW-0813">Transport</keyword>
<feature type="transmembrane region" description="Helical" evidence="7">
    <location>
        <begin position="45"/>
        <end position="67"/>
    </location>
</feature>
<feature type="transmembrane region" description="Helical" evidence="7">
    <location>
        <begin position="169"/>
        <end position="189"/>
    </location>
</feature>
<keyword evidence="6 7" id="KW-0472">Membrane</keyword>
<evidence type="ECO:0000256" key="3">
    <source>
        <dbReference type="ARBA" id="ARBA00022475"/>
    </source>
</evidence>
<evidence type="ECO:0000256" key="7">
    <source>
        <dbReference type="SAM" id="Phobius"/>
    </source>
</evidence>
<dbReference type="SUPFAM" id="SSF103473">
    <property type="entry name" value="MFS general substrate transporter"/>
    <property type="match status" value="1"/>
</dbReference>
<comment type="subcellular location">
    <subcellularLocation>
        <location evidence="1">Cell membrane</location>
        <topology evidence="1">Multi-pass membrane protein</topology>
    </subcellularLocation>
</comment>
<dbReference type="OrthoDB" id="9793283at2"/>
<feature type="transmembrane region" description="Helical" evidence="7">
    <location>
        <begin position="310"/>
        <end position="336"/>
    </location>
</feature>
<dbReference type="InterPro" id="IPR011701">
    <property type="entry name" value="MFS"/>
</dbReference>
<keyword evidence="4 7" id="KW-0812">Transmembrane</keyword>
<keyword evidence="10" id="KW-1185">Reference proteome</keyword>
<reference evidence="10" key="1">
    <citation type="submission" date="2018-12" db="EMBL/GenBank/DDBJ databases">
        <title>Tengunoibacter tsumagoiensis gen. nov., sp. nov., Dictyobacter kobayashii sp. nov., D. alpinus sp. nov., and D. joshuensis sp. nov. and description of Dictyobacteraceae fam. nov. within the order Ktedonobacterales isolated from Tengu-no-mugimeshi.</title>
        <authorList>
            <person name="Wang C.M."/>
            <person name="Zheng Y."/>
            <person name="Sakai Y."/>
            <person name="Toyoda A."/>
            <person name="Minakuchi Y."/>
            <person name="Abe K."/>
            <person name="Yokota A."/>
            <person name="Yabe S."/>
        </authorList>
    </citation>
    <scope>NUCLEOTIDE SEQUENCE [LARGE SCALE GENOMIC DNA]</scope>
    <source>
        <strain evidence="10">Uno16</strain>
    </source>
</reference>
<dbReference type="GO" id="GO:0022857">
    <property type="term" value="F:transmembrane transporter activity"/>
    <property type="evidence" value="ECO:0007669"/>
    <property type="project" value="InterPro"/>
</dbReference>
<feature type="transmembrane region" description="Helical" evidence="7">
    <location>
        <begin position="248"/>
        <end position="271"/>
    </location>
</feature>
<dbReference type="Proteomes" id="UP000287171">
    <property type="component" value="Unassembled WGS sequence"/>
</dbReference>
<evidence type="ECO:0000256" key="1">
    <source>
        <dbReference type="ARBA" id="ARBA00004651"/>
    </source>
</evidence>
<gene>
    <name evidence="9" type="ORF">KDA_53160</name>
</gene>
<dbReference type="AlphaFoldDB" id="A0A402BEW0"/>
<dbReference type="Gene3D" id="1.20.1250.20">
    <property type="entry name" value="MFS general substrate transporter like domains"/>
    <property type="match status" value="1"/>
</dbReference>
<feature type="transmembrane region" description="Helical" evidence="7">
    <location>
        <begin position="138"/>
        <end position="163"/>
    </location>
</feature>
<dbReference type="EMBL" id="BIFT01000002">
    <property type="protein sequence ID" value="GCE29832.1"/>
    <property type="molecule type" value="Genomic_DNA"/>
</dbReference>
<evidence type="ECO:0000313" key="9">
    <source>
        <dbReference type="EMBL" id="GCE29832.1"/>
    </source>
</evidence>
<evidence type="ECO:0000313" key="10">
    <source>
        <dbReference type="Proteomes" id="UP000287171"/>
    </source>
</evidence>
<feature type="domain" description="Major facilitator superfamily (MFS) profile" evidence="8">
    <location>
        <begin position="13"/>
        <end position="400"/>
    </location>
</feature>
<sequence length="419" mass="45122">MITRRLGFPKIRGHEALVVAFLLDALGTGLYLPFSLLYFQKIAGLALPAIGVTLTLATVLTLPMNPITGTLVDRFGGKPLVVASQILQAIGFLGYLIVHSIPLFFGTTLLVAAGNRVFYASCTALIAEVADITERDRWYGFVGATQSVGTMAGGLLAGFIVTLGGDSGYRVLILANVFSFGLSAISLCWHKTSRKPRPDTETTRLGGYRAVLADRPFLVLIACNVVFALCPFLLSIGLPLYLTETLHTSNVVIGVLFAFGSLLTICIQTLVVRFFEAYRRTRALAVASLLWVIGCILFAIAPLLTHALLIPYIFGTFALYTLAGLIAGPITIALAVARSPLHLQGRYVAVHQFSWAIAAAIAPIMFTFFFAYGPAWPWVVLSGFALVTGVLVDRLESQLTVQAMCRHDMVSSKTNGNDA</sequence>
<dbReference type="InterPro" id="IPR020846">
    <property type="entry name" value="MFS_dom"/>
</dbReference>
<proteinExistence type="predicted"/>
<feature type="transmembrane region" description="Helical" evidence="7">
    <location>
        <begin position="375"/>
        <end position="392"/>
    </location>
</feature>
<feature type="transmembrane region" description="Helical" evidence="7">
    <location>
        <begin position="104"/>
        <end position="126"/>
    </location>
</feature>
<dbReference type="InterPro" id="IPR036259">
    <property type="entry name" value="MFS_trans_sf"/>
</dbReference>
<keyword evidence="5 7" id="KW-1133">Transmembrane helix</keyword>
<dbReference type="GO" id="GO:0005886">
    <property type="term" value="C:plasma membrane"/>
    <property type="evidence" value="ECO:0007669"/>
    <property type="project" value="UniProtKB-SubCell"/>
</dbReference>
<dbReference type="PROSITE" id="PS50850">
    <property type="entry name" value="MFS"/>
    <property type="match status" value="1"/>
</dbReference>
<evidence type="ECO:0000256" key="4">
    <source>
        <dbReference type="ARBA" id="ARBA00022692"/>
    </source>
</evidence>
<evidence type="ECO:0000256" key="5">
    <source>
        <dbReference type="ARBA" id="ARBA00022989"/>
    </source>
</evidence>
<feature type="transmembrane region" description="Helical" evidence="7">
    <location>
        <begin position="348"/>
        <end position="369"/>
    </location>
</feature>